<evidence type="ECO:0000313" key="1">
    <source>
        <dbReference type="EMBL" id="MBQ0957486.1"/>
    </source>
</evidence>
<keyword evidence="2" id="KW-1185">Reference proteome</keyword>
<name>A0A940YFZ7_9BURK</name>
<dbReference type="AlphaFoldDB" id="A0A940YFZ7"/>
<dbReference type="RefSeq" id="WP_210799783.1">
    <property type="nucleotide sequence ID" value="NZ_JAGQDE010000001.1"/>
</dbReference>
<dbReference type="EMBL" id="JAGQDE010000001">
    <property type="protein sequence ID" value="MBQ0957486.1"/>
    <property type="molecule type" value="Genomic_DNA"/>
</dbReference>
<comment type="caution">
    <text evidence="1">The sequence shown here is derived from an EMBL/GenBank/DDBJ whole genome shotgun (WGS) entry which is preliminary data.</text>
</comment>
<proteinExistence type="predicted"/>
<reference evidence="1" key="1">
    <citation type="submission" date="2021-04" db="EMBL/GenBank/DDBJ databases">
        <title>The genome sequence of Ideonella sp. 4Y11.</title>
        <authorList>
            <person name="Liu Y."/>
        </authorList>
    </citation>
    <scope>NUCLEOTIDE SEQUENCE</scope>
    <source>
        <strain evidence="1">4Y11</strain>
    </source>
</reference>
<dbReference type="Proteomes" id="UP000678374">
    <property type="component" value="Unassembled WGS sequence"/>
</dbReference>
<accession>A0A940YFZ7</accession>
<organism evidence="1 2">
    <name type="scientific">Ideonella aquatica</name>
    <dbReference type="NCBI Taxonomy" id="2824119"/>
    <lineage>
        <taxon>Bacteria</taxon>
        <taxon>Pseudomonadati</taxon>
        <taxon>Pseudomonadota</taxon>
        <taxon>Betaproteobacteria</taxon>
        <taxon>Burkholderiales</taxon>
        <taxon>Sphaerotilaceae</taxon>
        <taxon>Ideonella</taxon>
    </lineage>
</organism>
<sequence>MSVQSSALSPVRALVAGLLWVSAGTALGAGLTAPAGAADSVLVLSAAPVEGPDGLRLSLLAVEDHRCPVGIACLWAGYAVLSIGVTQAGMGAEIRLHTPPGLPELPSNAEFQGYRFSLLALEPAHPSASAQILSDYRATVRVQRP</sequence>
<gene>
    <name evidence="1" type="ORF">KAK06_00815</name>
</gene>
<evidence type="ECO:0000313" key="2">
    <source>
        <dbReference type="Proteomes" id="UP000678374"/>
    </source>
</evidence>
<protein>
    <submittedName>
        <fullName evidence="1">Uncharacterized protein</fullName>
    </submittedName>
</protein>